<comment type="pathway">
    <text evidence="2">Glycan metabolism; osmoregulated periplasmic glucan (OPG) biosynthesis.</text>
</comment>
<comment type="similarity">
    <text evidence="3">Belongs to the glycosyltransferase 2 family. OpgH subfamily.</text>
</comment>
<keyword evidence="7" id="KW-0328">Glycosyltransferase</keyword>
<dbReference type="Proteomes" id="UP000248021">
    <property type="component" value="Unassembled WGS sequence"/>
</dbReference>
<evidence type="ECO:0000256" key="3">
    <source>
        <dbReference type="ARBA" id="ARBA00009337"/>
    </source>
</evidence>
<name>A0A2V3U3R8_9HYPH</name>
<evidence type="ECO:0000259" key="14">
    <source>
        <dbReference type="Pfam" id="PF13632"/>
    </source>
</evidence>
<dbReference type="PANTHER" id="PTHR43867">
    <property type="entry name" value="CELLULOSE SYNTHASE CATALYTIC SUBUNIT A [UDP-FORMING]"/>
    <property type="match status" value="1"/>
</dbReference>
<dbReference type="SUPFAM" id="SSF53448">
    <property type="entry name" value="Nucleotide-diphospho-sugar transferases"/>
    <property type="match status" value="1"/>
</dbReference>
<dbReference type="Pfam" id="PF13632">
    <property type="entry name" value="Glyco_trans_2_3"/>
    <property type="match status" value="1"/>
</dbReference>
<dbReference type="NCBIfam" id="NF003962">
    <property type="entry name" value="PRK05454.2-5"/>
    <property type="match status" value="1"/>
</dbReference>
<feature type="transmembrane region" description="Helical" evidence="13">
    <location>
        <begin position="521"/>
        <end position="545"/>
    </location>
</feature>
<feature type="region of interest" description="Disordered" evidence="12">
    <location>
        <begin position="45"/>
        <end position="88"/>
    </location>
</feature>
<feature type="transmembrane region" description="Helical" evidence="13">
    <location>
        <begin position="644"/>
        <end position="666"/>
    </location>
</feature>
<protein>
    <recommendedName>
        <fullName evidence="4">Glucans biosynthesis glucosyltransferase H</fullName>
    </recommendedName>
</protein>
<comment type="subcellular location">
    <subcellularLocation>
        <location evidence="1">Cell inner membrane</location>
        <topology evidence="1">Multi-pass membrane protein</topology>
    </subcellularLocation>
</comment>
<dbReference type="AlphaFoldDB" id="A0A2V3U3R8"/>
<evidence type="ECO:0000256" key="2">
    <source>
        <dbReference type="ARBA" id="ARBA00005001"/>
    </source>
</evidence>
<evidence type="ECO:0000313" key="15">
    <source>
        <dbReference type="EMBL" id="PXW57229.1"/>
    </source>
</evidence>
<dbReference type="NCBIfam" id="NF003956">
    <property type="entry name" value="PRK05454.1-3"/>
    <property type="match status" value="1"/>
</dbReference>
<evidence type="ECO:0000313" key="16">
    <source>
        <dbReference type="Proteomes" id="UP000248021"/>
    </source>
</evidence>
<keyword evidence="5" id="KW-1003">Cell membrane</keyword>
<evidence type="ECO:0000256" key="7">
    <source>
        <dbReference type="ARBA" id="ARBA00022676"/>
    </source>
</evidence>
<feature type="transmembrane region" description="Helical" evidence="13">
    <location>
        <begin position="157"/>
        <end position="183"/>
    </location>
</feature>
<evidence type="ECO:0000256" key="1">
    <source>
        <dbReference type="ARBA" id="ARBA00004429"/>
    </source>
</evidence>
<feature type="domain" description="Glycosyltransferase 2-like" evidence="14">
    <location>
        <begin position="297"/>
        <end position="491"/>
    </location>
</feature>
<dbReference type="PANTHER" id="PTHR43867:SF5">
    <property type="entry name" value="GLUCANS BIOSYNTHESIS GLUCOSYLTRANSFERASE H"/>
    <property type="match status" value="1"/>
</dbReference>
<comment type="caution">
    <text evidence="15">The sequence shown here is derived from an EMBL/GenBank/DDBJ whole genome shotgun (WGS) entry which is preliminary data.</text>
</comment>
<evidence type="ECO:0000256" key="13">
    <source>
        <dbReference type="SAM" id="Phobius"/>
    </source>
</evidence>
<evidence type="ECO:0000256" key="11">
    <source>
        <dbReference type="ARBA" id="ARBA00023136"/>
    </source>
</evidence>
<organism evidence="15 16">
    <name type="scientific">Chelatococcus asaccharovorans</name>
    <dbReference type="NCBI Taxonomy" id="28210"/>
    <lineage>
        <taxon>Bacteria</taxon>
        <taxon>Pseudomonadati</taxon>
        <taxon>Pseudomonadota</taxon>
        <taxon>Alphaproteobacteria</taxon>
        <taxon>Hyphomicrobiales</taxon>
        <taxon>Chelatococcaceae</taxon>
        <taxon>Chelatococcus</taxon>
    </lineage>
</organism>
<evidence type="ECO:0000256" key="6">
    <source>
        <dbReference type="ARBA" id="ARBA00022519"/>
    </source>
</evidence>
<evidence type="ECO:0000256" key="8">
    <source>
        <dbReference type="ARBA" id="ARBA00022679"/>
    </source>
</evidence>
<dbReference type="EMBL" id="QJJK01000007">
    <property type="protein sequence ID" value="PXW57229.1"/>
    <property type="molecule type" value="Genomic_DNA"/>
</dbReference>
<proteinExistence type="inferred from homology"/>
<dbReference type="GO" id="GO:0005886">
    <property type="term" value="C:plasma membrane"/>
    <property type="evidence" value="ECO:0007669"/>
    <property type="project" value="UniProtKB-SubCell"/>
</dbReference>
<evidence type="ECO:0000256" key="9">
    <source>
        <dbReference type="ARBA" id="ARBA00022692"/>
    </source>
</evidence>
<keyword evidence="9 13" id="KW-0812">Transmembrane</keyword>
<dbReference type="InterPro" id="IPR001173">
    <property type="entry name" value="Glyco_trans_2-like"/>
</dbReference>
<keyword evidence="6" id="KW-0997">Cell inner membrane</keyword>
<evidence type="ECO:0000256" key="4">
    <source>
        <dbReference type="ARBA" id="ARBA00020585"/>
    </source>
</evidence>
<dbReference type="GO" id="GO:0016758">
    <property type="term" value="F:hexosyltransferase activity"/>
    <property type="evidence" value="ECO:0007669"/>
    <property type="project" value="TreeGrafter"/>
</dbReference>
<feature type="transmembrane region" description="Helical" evidence="13">
    <location>
        <begin position="619"/>
        <end position="637"/>
    </location>
</feature>
<gene>
    <name evidence="15" type="ORF">C7450_107270</name>
</gene>
<evidence type="ECO:0000256" key="10">
    <source>
        <dbReference type="ARBA" id="ARBA00022989"/>
    </source>
</evidence>
<accession>A0A2V3U3R8</accession>
<reference evidence="15 16" key="1">
    <citation type="submission" date="2018-05" db="EMBL/GenBank/DDBJ databases">
        <title>Genomic Encyclopedia of Type Strains, Phase IV (KMG-IV): sequencing the most valuable type-strain genomes for metagenomic binning, comparative biology and taxonomic classification.</title>
        <authorList>
            <person name="Goeker M."/>
        </authorList>
    </citation>
    <scope>NUCLEOTIDE SEQUENCE [LARGE SCALE GENOMIC DNA]</scope>
    <source>
        <strain evidence="15 16">DSM 6462</strain>
    </source>
</reference>
<dbReference type="CDD" id="cd04191">
    <property type="entry name" value="Glucan_BSP_MdoH"/>
    <property type="match status" value="1"/>
</dbReference>
<dbReference type="NCBIfam" id="NF003958">
    <property type="entry name" value="PRK05454.2-1"/>
    <property type="match status" value="1"/>
</dbReference>
<feature type="transmembrane region" description="Helical" evidence="13">
    <location>
        <begin position="557"/>
        <end position="580"/>
    </location>
</feature>
<feature type="transmembrane region" description="Helical" evidence="13">
    <location>
        <begin position="472"/>
        <end position="493"/>
    </location>
</feature>
<dbReference type="InterPro" id="IPR029044">
    <property type="entry name" value="Nucleotide-diphossugar_trans"/>
</dbReference>
<dbReference type="InterPro" id="IPR050321">
    <property type="entry name" value="Glycosyltr_2/OpgH_subfam"/>
</dbReference>
<sequence>MDRLNAVTMIEPPLPKDPALIDKLDMVNDSGQQALCAQDAVVRDTSRSEAMTLDPASPYRGGQDRRAATEQGEVSSDGLPTDPLPPEKRLAMPTQSLRAWSPRDRRRFVAPHRIRAPWLARILVFGGAAALTGYGAWEMYQVVSVSRTTVLQWVLLVLFTINFSWIALAFTSALLGFATLLFARRDRDTLPGALTQRTAVVMPIYNESTARVFSAFAAIRESVEDTGLGEHFDYFILSDTTQPDIWLAEERAFLDLRRRYGNDCRIYYRHRVKNTHRKAGNIADFVTRWGGAYDHMLVLDADSLMTGRCIVRLAHTMENDPDAGIIQSLPMIINRNTLFARVQQFAARVYGPLIAKGLAVWMGKDGNYWGHNAIIRTAAFAAHCGLPDLPGKPPFGGHILSHDFVEAGLIRRAGWTVYMIPEMAGSYEESPPSLIDVAARDRRWCQGNLQHSRVIGARGFTLATRQHFATGIFSYLASPLWLLQLIVGIVLVWQTHYVRPEYFTREFSLFPVWPRFDPERALFLFAVTMGILLAPKFFGLLLMLLTKQERRASGGGIRLVISFVVEIILSALLAPIMMLIQSGAVFQILAGRDTGWQPQRRDDGSIPFRDIVRRHRTHTILGLITGVSAFMIAPSLFGWMSPTIVGLVLAIPISWAAGTLALGLALKRVGLLLTPEETTRPPIAERAGELNADFLRDGFDDADALDVIHRDADVRAWHEMLLPYGFKRHRGQIEADHALALAKLIDAETIEDARAWLKPKERMVVLQDRGMLSMLSKLPTQRQLSAEAA</sequence>
<feature type="transmembrane region" description="Helical" evidence="13">
    <location>
        <begin position="118"/>
        <end position="137"/>
    </location>
</feature>
<dbReference type="Gene3D" id="3.90.550.10">
    <property type="entry name" value="Spore Coat Polysaccharide Biosynthesis Protein SpsA, Chain A"/>
    <property type="match status" value="1"/>
</dbReference>
<keyword evidence="8 15" id="KW-0808">Transferase</keyword>
<keyword evidence="16" id="KW-1185">Reference proteome</keyword>
<evidence type="ECO:0000256" key="12">
    <source>
        <dbReference type="SAM" id="MobiDB-lite"/>
    </source>
</evidence>
<keyword evidence="10 13" id="KW-1133">Transmembrane helix</keyword>
<evidence type="ECO:0000256" key="5">
    <source>
        <dbReference type="ARBA" id="ARBA00022475"/>
    </source>
</evidence>
<keyword evidence="11 13" id="KW-0472">Membrane</keyword>